<dbReference type="GO" id="GO:0015205">
    <property type="term" value="F:nucleobase transmembrane transporter activity"/>
    <property type="evidence" value="ECO:0007669"/>
    <property type="project" value="TreeGrafter"/>
</dbReference>
<keyword evidence="4 6" id="KW-1133">Transmembrane helix</keyword>
<sequence length="552" mass="60977">MPLSHRLKSMADRLAVESEDGLTSSQRMLINHDLKPVEKARRQWGPWNYVGFWIADSYNINTWMISSSMVVGGLSWWQAWICVWVGYSISACFIVMNGRVGAMYHIGFPVANRASFGIWGSLWPVFNRAAMACIWYGVQAYIGGNCVYLMIRSIWKSWDRTTMPGPFEPGVSSTPDFVSFFIFWLCSLPAIWFPVHKIRHLFTAKAYFVPPAGIAFLIWALVRAGGVGPIVKKSNTIHGGDLAWEMVKGIMSSIANFATLIVNDCDFTRFARKPNDAVWSQLFAIPLGFAFTSLIGIFVSSSSSVIYNEPIWNPLSLLGNFIDDGGAAQRFGVFVISLAFAVAQLGTNISANSVSAGSDMTALLPRYINIRRGGYICAAVGLAMCPYNLLTSANNFTTYLSAYSVFLSSIAGVMSTDYYIVRKGYLSVKELYDARKTGPYFYTFGVNWRGYTAYIAGILMNVVGFAGAVGQQVPKGATYIYNLNFFCGFIVSSLTYWGLCKISPVPETSDQWLEVGGAIDDLQVAYDATNDEYDEEKVTAMPGKDGNRATGF</sequence>
<evidence type="ECO:0000256" key="2">
    <source>
        <dbReference type="ARBA" id="ARBA00008974"/>
    </source>
</evidence>
<dbReference type="HOGENOM" id="CLU_021555_2_0_1"/>
<dbReference type="NCBIfam" id="TIGR00800">
    <property type="entry name" value="ncs1"/>
    <property type="match status" value="1"/>
</dbReference>
<feature type="transmembrane region" description="Helical" evidence="6">
    <location>
        <begin position="74"/>
        <end position="96"/>
    </location>
</feature>
<dbReference type="eggNOG" id="KOG2466">
    <property type="taxonomic scope" value="Eukaryota"/>
</dbReference>
<name>A0A0A1UTC9_9HYPO</name>
<evidence type="ECO:0000313" key="7">
    <source>
        <dbReference type="EMBL" id="EXU99789.1"/>
    </source>
</evidence>
<evidence type="ECO:0000256" key="4">
    <source>
        <dbReference type="ARBA" id="ARBA00022989"/>
    </source>
</evidence>
<proteinExistence type="inferred from homology"/>
<keyword evidence="5 6" id="KW-0472">Membrane</keyword>
<feature type="transmembrane region" description="Helical" evidence="6">
    <location>
        <begin position="479"/>
        <end position="499"/>
    </location>
</feature>
<dbReference type="InterPro" id="IPR012681">
    <property type="entry name" value="NCS1"/>
</dbReference>
<dbReference type="PANTHER" id="PTHR30618:SF2">
    <property type="entry name" value="ALLANTOIN PERMEASE-RELATED"/>
    <property type="match status" value="1"/>
</dbReference>
<protein>
    <submittedName>
        <fullName evidence="7">Nucleobase Cation Symporter-1 (NCS1) family protein</fullName>
    </submittedName>
</protein>
<feature type="transmembrane region" description="Helical" evidence="6">
    <location>
        <begin position="327"/>
        <end position="351"/>
    </location>
</feature>
<evidence type="ECO:0000256" key="3">
    <source>
        <dbReference type="ARBA" id="ARBA00022692"/>
    </source>
</evidence>
<dbReference type="AlphaFoldDB" id="A0A0A1UTC9"/>
<evidence type="ECO:0000256" key="1">
    <source>
        <dbReference type="ARBA" id="ARBA00004141"/>
    </source>
</evidence>
<dbReference type="Gene3D" id="1.10.4160.10">
    <property type="entry name" value="Hydantoin permease"/>
    <property type="match status" value="1"/>
</dbReference>
<dbReference type="InterPro" id="IPR045225">
    <property type="entry name" value="Uracil/uridine/allantoin_perm"/>
</dbReference>
<evidence type="ECO:0000313" key="8">
    <source>
        <dbReference type="Proteomes" id="UP000030151"/>
    </source>
</evidence>
<feature type="transmembrane region" description="Helical" evidence="6">
    <location>
        <begin position="202"/>
        <end position="222"/>
    </location>
</feature>
<keyword evidence="3 6" id="KW-0812">Transmembrane</keyword>
<dbReference type="InterPro" id="IPR001248">
    <property type="entry name" value="Pur-cyt_permease"/>
</dbReference>
<comment type="subcellular location">
    <subcellularLocation>
        <location evidence="1">Membrane</location>
        <topology evidence="1">Multi-pass membrane protein</topology>
    </subcellularLocation>
</comment>
<evidence type="ECO:0000256" key="6">
    <source>
        <dbReference type="SAM" id="Phobius"/>
    </source>
</evidence>
<feature type="transmembrane region" description="Helical" evidence="6">
    <location>
        <begin position="372"/>
        <end position="390"/>
    </location>
</feature>
<accession>A0A0A1UTC9</accession>
<dbReference type="FunFam" id="1.10.4160.10:FF:000001">
    <property type="entry name" value="Uracil permease, putative"/>
    <property type="match status" value="1"/>
</dbReference>
<feature type="transmembrane region" description="Helical" evidence="6">
    <location>
        <begin position="282"/>
        <end position="307"/>
    </location>
</feature>
<feature type="transmembrane region" description="Helical" evidence="6">
    <location>
        <begin position="402"/>
        <end position="421"/>
    </location>
</feature>
<organism evidence="7 8">
    <name type="scientific">Metarhizium robertsii</name>
    <dbReference type="NCBI Taxonomy" id="568076"/>
    <lineage>
        <taxon>Eukaryota</taxon>
        <taxon>Fungi</taxon>
        <taxon>Dikarya</taxon>
        <taxon>Ascomycota</taxon>
        <taxon>Pezizomycotina</taxon>
        <taxon>Sordariomycetes</taxon>
        <taxon>Hypocreomycetidae</taxon>
        <taxon>Hypocreales</taxon>
        <taxon>Clavicipitaceae</taxon>
        <taxon>Metarhizium</taxon>
    </lineage>
</organism>
<dbReference type="EMBL" id="JELW01000017">
    <property type="protein sequence ID" value="EXU99789.1"/>
    <property type="molecule type" value="Genomic_DNA"/>
</dbReference>
<dbReference type="Pfam" id="PF02133">
    <property type="entry name" value="Transp_cyt_pur"/>
    <property type="match status" value="1"/>
</dbReference>
<evidence type="ECO:0000256" key="5">
    <source>
        <dbReference type="ARBA" id="ARBA00023136"/>
    </source>
</evidence>
<dbReference type="GO" id="GO:0005886">
    <property type="term" value="C:plasma membrane"/>
    <property type="evidence" value="ECO:0007669"/>
    <property type="project" value="TreeGrafter"/>
</dbReference>
<gene>
    <name evidence="7" type="ORF">X797_007255</name>
</gene>
<dbReference type="PANTHER" id="PTHR30618">
    <property type="entry name" value="NCS1 FAMILY PURINE/PYRIMIDINE TRANSPORTER"/>
    <property type="match status" value="1"/>
</dbReference>
<dbReference type="Proteomes" id="UP000030151">
    <property type="component" value="Unassembled WGS sequence"/>
</dbReference>
<comment type="similarity">
    <text evidence="2">Belongs to the purine-cytosine permease (2.A.39) family.</text>
</comment>
<dbReference type="CDD" id="cd11482">
    <property type="entry name" value="SLC-NCS1sbd_NRT1-like"/>
    <property type="match status" value="1"/>
</dbReference>
<feature type="transmembrane region" description="Helical" evidence="6">
    <location>
        <begin position="133"/>
        <end position="155"/>
    </location>
</feature>
<feature type="transmembrane region" description="Helical" evidence="6">
    <location>
        <begin position="451"/>
        <end position="473"/>
    </location>
</feature>
<reference evidence="7 8" key="1">
    <citation type="submission" date="2014-02" db="EMBL/GenBank/DDBJ databases">
        <title>The genome sequence of the entomopathogenic fungus Metarhizium robertsii ARSEF 2575.</title>
        <authorList>
            <person name="Giuliano Garisto Donzelli B."/>
            <person name="Roe B.A."/>
            <person name="Macmil S.L."/>
            <person name="Krasnoff S.B."/>
            <person name="Gibson D.M."/>
        </authorList>
    </citation>
    <scope>NUCLEOTIDE SEQUENCE [LARGE SCALE GENOMIC DNA]</scope>
    <source>
        <strain evidence="7 8">ARSEF 2575</strain>
    </source>
</reference>
<feature type="transmembrane region" description="Helical" evidence="6">
    <location>
        <begin position="177"/>
        <end position="195"/>
    </location>
</feature>
<dbReference type="OrthoDB" id="2018619at2759"/>
<comment type="caution">
    <text evidence="7">The sequence shown here is derived from an EMBL/GenBank/DDBJ whole genome shotgun (WGS) entry which is preliminary data.</text>
</comment>